<comment type="caution">
    <text evidence="1">The sequence shown here is derived from an EMBL/GenBank/DDBJ whole genome shotgun (WGS) entry which is preliminary data.</text>
</comment>
<sequence length="60" mass="7068">MTKSAWIQKELSQGMTSSRDYKQKALIFATKKIILEQDIRLEQKQGEIDGTLWSPNNWRK</sequence>
<proteinExistence type="predicted"/>
<name>A0A429ZKF9_9ENTE</name>
<evidence type="ECO:0000313" key="1">
    <source>
        <dbReference type="EMBL" id="RST94153.1"/>
    </source>
</evidence>
<reference evidence="1 2" key="1">
    <citation type="submission" date="2017-05" db="EMBL/GenBank/DDBJ databases">
        <title>Vagococcus spp. assemblies.</title>
        <authorList>
            <person name="Gulvik C.A."/>
        </authorList>
    </citation>
    <scope>NUCLEOTIDE SEQUENCE [LARGE SCALE GENOMIC DNA]</scope>
    <source>
        <strain evidence="1 2">NCFB 2777</strain>
    </source>
</reference>
<dbReference type="EMBL" id="NGJU01000016">
    <property type="protein sequence ID" value="RST94153.1"/>
    <property type="molecule type" value="Genomic_DNA"/>
</dbReference>
<dbReference type="GeneID" id="98568820"/>
<evidence type="ECO:0000313" key="2">
    <source>
        <dbReference type="Proteomes" id="UP000287239"/>
    </source>
</evidence>
<dbReference type="AlphaFoldDB" id="A0A429ZKF9"/>
<keyword evidence="2" id="KW-1185">Reference proteome</keyword>
<organism evidence="1 2">
    <name type="scientific">Vagococcus salmoninarum</name>
    <dbReference type="NCBI Taxonomy" id="2739"/>
    <lineage>
        <taxon>Bacteria</taxon>
        <taxon>Bacillati</taxon>
        <taxon>Bacillota</taxon>
        <taxon>Bacilli</taxon>
        <taxon>Lactobacillales</taxon>
        <taxon>Enterococcaceae</taxon>
        <taxon>Vagococcus</taxon>
    </lineage>
</organism>
<accession>A0A429ZKF9</accession>
<protein>
    <submittedName>
        <fullName evidence="1">Uncharacterized protein</fullName>
    </submittedName>
</protein>
<dbReference type="Proteomes" id="UP000287239">
    <property type="component" value="Unassembled WGS sequence"/>
</dbReference>
<dbReference type="RefSeq" id="WP_126780932.1">
    <property type="nucleotide sequence ID" value="NZ_CAUQJP010000125.1"/>
</dbReference>
<dbReference type="OrthoDB" id="2918624at2"/>
<gene>
    <name evidence="1" type="ORF">CBF35_10585</name>
</gene>